<dbReference type="GO" id="GO:0042941">
    <property type="term" value="P:D-alanine transmembrane transport"/>
    <property type="evidence" value="ECO:0007669"/>
    <property type="project" value="TreeGrafter"/>
</dbReference>
<keyword evidence="6" id="KW-0029">Amino-acid transport</keyword>
<accession>F2LUI2</accession>
<reference evidence="12" key="2">
    <citation type="submission" date="2011-03" db="EMBL/GenBank/DDBJ databases">
        <title>The complete genome of Hippea maritima DSM 10411.</title>
        <authorList>
            <consortium name="US DOE Joint Genome Institute (JGI-PGF)"/>
            <person name="Lucas S."/>
            <person name="Copeland A."/>
            <person name="Lapidus A."/>
            <person name="Bruce D."/>
            <person name="Goodwin L."/>
            <person name="Pitluck S."/>
            <person name="Peters L."/>
            <person name="Kyrpides N."/>
            <person name="Mavromatis K."/>
            <person name="Pagani I."/>
            <person name="Ivanova N."/>
            <person name="Mikhailova N."/>
            <person name="Lu M."/>
            <person name="Detter J.C."/>
            <person name="Tapia R."/>
            <person name="Han C."/>
            <person name="Land M."/>
            <person name="Hauser L."/>
            <person name="Markowitz V."/>
            <person name="Cheng J.-F."/>
            <person name="Hugenholtz P."/>
            <person name="Woyke T."/>
            <person name="Wu D."/>
            <person name="Spring S."/>
            <person name="Schroeder M."/>
            <person name="Brambilla E."/>
            <person name="Klenk H.-P."/>
            <person name="Eisen J.A."/>
        </authorList>
    </citation>
    <scope>NUCLEOTIDE SEQUENCE [LARGE SCALE GENOMIC DNA]</scope>
    <source>
        <strain evidence="12">ATCC 700847 / DSM 10411 / MH2</strain>
    </source>
</reference>
<evidence type="ECO:0000256" key="7">
    <source>
        <dbReference type="ARBA" id="ARBA00022989"/>
    </source>
</evidence>
<keyword evidence="12" id="KW-1185">Reference proteome</keyword>
<name>F2LUI2_HIPMA</name>
<dbReference type="Pfam" id="PF02653">
    <property type="entry name" value="BPD_transp_2"/>
    <property type="match status" value="1"/>
</dbReference>
<dbReference type="GO" id="GO:0015188">
    <property type="term" value="F:L-isoleucine transmembrane transporter activity"/>
    <property type="evidence" value="ECO:0007669"/>
    <property type="project" value="TreeGrafter"/>
</dbReference>
<feature type="transmembrane region" description="Helical" evidence="10">
    <location>
        <begin position="132"/>
        <end position="155"/>
    </location>
</feature>
<dbReference type="KEGG" id="hmr:Hipma_1622"/>
<dbReference type="EMBL" id="CP002606">
    <property type="protein sequence ID" value="AEA34572.1"/>
    <property type="molecule type" value="Genomic_DNA"/>
</dbReference>
<dbReference type="STRING" id="760142.Hipma_1622"/>
<evidence type="ECO:0000256" key="8">
    <source>
        <dbReference type="ARBA" id="ARBA00023136"/>
    </source>
</evidence>
<dbReference type="InterPro" id="IPR052157">
    <property type="entry name" value="BCAA_transport_permease"/>
</dbReference>
<protein>
    <submittedName>
        <fullName evidence="11">ABC-type transporter, integral membrane subunit</fullName>
    </submittedName>
</protein>
<feature type="transmembrane region" description="Helical" evidence="10">
    <location>
        <begin position="88"/>
        <end position="111"/>
    </location>
</feature>
<evidence type="ECO:0000256" key="6">
    <source>
        <dbReference type="ARBA" id="ARBA00022970"/>
    </source>
</evidence>
<dbReference type="GO" id="GO:0005304">
    <property type="term" value="F:L-valine transmembrane transporter activity"/>
    <property type="evidence" value="ECO:0007669"/>
    <property type="project" value="TreeGrafter"/>
</dbReference>
<keyword evidence="3" id="KW-1003">Cell membrane</keyword>
<dbReference type="RefSeq" id="WP_013682598.1">
    <property type="nucleotide sequence ID" value="NC_015318.1"/>
</dbReference>
<keyword evidence="4" id="KW-0997">Cell inner membrane</keyword>
<keyword evidence="2" id="KW-0813">Transport</keyword>
<dbReference type="CDD" id="cd06582">
    <property type="entry name" value="TM_PBP1_LivH_like"/>
    <property type="match status" value="1"/>
</dbReference>
<dbReference type="HOGENOM" id="CLU_039929_3_0_7"/>
<dbReference type="InParanoid" id="F2LUI2"/>
<feature type="transmembrane region" description="Helical" evidence="10">
    <location>
        <begin position="220"/>
        <end position="245"/>
    </location>
</feature>
<dbReference type="GO" id="GO:0015190">
    <property type="term" value="F:L-leucine transmembrane transporter activity"/>
    <property type="evidence" value="ECO:0007669"/>
    <property type="project" value="TreeGrafter"/>
</dbReference>
<dbReference type="InterPro" id="IPR001851">
    <property type="entry name" value="ABC_transp_permease"/>
</dbReference>
<sequence>MFFQQVVNGLTIGGVYALIAMGLALVYGILRIIHVAHAGVYVVGAYTGLYVFMFSHSFVLAALASMIASAVVGVLIEELVYMPLLNNSPIISLIASIGVFISIEEGIRLVFGPYIKSFPSAMFSGEYHLGSLILSSSQVVVLLVGMISIVLIWFITQKTRFGLALKAVSEDIEMAEGVSIDSRWMIMLAFAFSSAFAGLAGLLVGAYFNSVYPSMGDVPAYKSLAIIVVGGMNNIWGAFFAAIVIGLLETIAIGVFNVPLPRDSLAFIFMVVMLLIKPSGIMGIFKR</sequence>
<dbReference type="GO" id="GO:0005886">
    <property type="term" value="C:plasma membrane"/>
    <property type="evidence" value="ECO:0007669"/>
    <property type="project" value="UniProtKB-SubCell"/>
</dbReference>
<comment type="subcellular location">
    <subcellularLocation>
        <location evidence="1">Cell membrane</location>
        <topology evidence="1">Multi-pass membrane protein</topology>
    </subcellularLocation>
</comment>
<feature type="transmembrane region" description="Helical" evidence="10">
    <location>
        <begin position="184"/>
        <end position="208"/>
    </location>
</feature>
<gene>
    <name evidence="11" type="ordered locus">Hipma_1622</name>
</gene>
<evidence type="ECO:0000313" key="11">
    <source>
        <dbReference type="EMBL" id="AEA34572.1"/>
    </source>
</evidence>
<feature type="transmembrane region" description="Helical" evidence="10">
    <location>
        <begin position="265"/>
        <end position="285"/>
    </location>
</feature>
<evidence type="ECO:0000256" key="4">
    <source>
        <dbReference type="ARBA" id="ARBA00022519"/>
    </source>
</evidence>
<dbReference type="PANTHER" id="PTHR11795:SF371">
    <property type="entry name" value="HIGH-AFFINITY BRANCHED-CHAIN AMINO ACID TRANSPORT SYSTEM PERMEASE PROTEIN LIVH"/>
    <property type="match status" value="1"/>
</dbReference>
<keyword evidence="5 10" id="KW-0812">Transmembrane</keyword>
<keyword evidence="7 10" id="KW-1133">Transmembrane helix</keyword>
<organism evidence="11 12">
    <name type="scientific">Hippea maritima (strain ATCC 700847 / DSM 10411 / MH2)</name>
    <dbReference type="NCBI Taxonomy" id="760142"/>
    <lineage>
        <taxon>Bacteria</taxon>
        <taxon>Pseudomonadati</taxon>
        <taxon>Campylobacterota</taxon>
        <taxon>Desulfurellia</taxon>
        <taxon>Desulfurellales</taxon>
        <taxon>Hippeaceae</taxon>
        <taxon>Hippea</taxon>
    </lineage>
</organism>
<evidence type="ECO:0000313" key="12">
    <source>
        <dbReference type="Proteomes" id="UP000008139"/>
    </source>
</evidence>
<feature type="transmembrane region" description="Helical" evidence="10">
    <location>
        <begin position="58"/>
        <end position="76"/>
    </location>
</feature>
<dbReference type="PANTHER" id="PTHR11795">
    <property type="entry name" value="BRANCHED-CHAIN AMINO ACID TRANSPORT SYSTEM PERMEASE PROTEIN LIVH"/>
    <property type="match status" value="1"/>
</dbReference>
<evidence type="ECO:0000256" key="5">
    <source>
        <dbReference type="ARBA" id="ARBA00022692"/>
    </source>
</evidence>
<evidence type="ECO:0000256" key="10">
    <source>
        <dbReference type="SAM" id="Phobius"/>
    </source>
</evidence>
<evidence type="ECO:0000256" key="9">
    <source>
        <dbReference type="ARBA" id="ARBA00037998"/>
    </source>
</evidence>
<dbReference type="eggNOG" id="COG0559">
    <property type="taxonomic scope" value="Bacteria"/>
</dbReference>
<proteinExistence type="inferred from homology"/>
<keyword evidence="8 10" id="KW-0472">Membrane</keyword>
<comment type="similarity">
    <text evidence="9">Belongs to the binding-protein-dependent transport system permease family. LivHM subfamily.</text>
</comment>
<feature type="transmembrane region" description="Helical" evidence="10">
    <location>
        <begin position="32"/>
        <end position="51"/>
    </location>
</feature>
<dbReference type="GO" id="GO:1903806">
    <property type="term" value="P:L-isoleucine import across plasma membrane"/>
    <property type="evidence" value="ECO:0007669"/>
    <property type="project" value="TreeGrafter"/>
</dbReference>
<evidence type="ECO:0000256" key="3">
    <source>
        <dbReference type="ARBA" id="ARBA00022475"/>
    </source>
</evidence>
<reference evidence="11 12" key="1">
    <citation type="journal article" date="2011" name="Stand. Genomic Sci.">
        <title>Complete genome sequence of the thermophilic sulfur-reducer Hippea maritima type strain (MH(2)).</title>
        <authorList>
            <person name="Huntemann M."/>
            <person name="Lu M."/>
            <person name="Nolan M."/>
            <person name="Lapidus A."/>
            <person name="Lucas S."/>
            <person name="Hammon N."/>
            <person name="Deshpande S."/>
            <person name="Cheng J.F."/>
            <person name="Tapia R."/>
            <person name="Han C."/>
            <person name="Goodwin L."/>
            <person name="Pitluck S."/>
            <person name="Liolios K."/>
            <person name="Pagani I."/>
            <person name="Ivanova N."/>
            <person name="Ovchinikova G."/>
            <person name="Pati A."/>
            <person name="Chen A."/>
            <person name="Palaniappan K."/>
            <person name="Land M."/>
            <person name="Hauser L."/>
            <person name="Jeffries C.D."/>
            <person name="Detter J.C."/>
            <person name="Brambilla E.M."/>
            <person name="Rohde M."/>
            <person name="Spring S."/>
            <person name="Goker M."/>
            <person name="Woyke T."/>
            <person name="Bristow J."/>
            <person name="Eisen J.A."/>
            <person name="Markowitz V."/>
            <person name="Hugenholtz P."/>
            <person name="Kyrpides N.C."/>
            <person name="Klenk H.P."/>
            <person name="Mavromatis K."/>
        </authorList>
    </citation>
    <scope>NUCLEOTIDE SEQUENCE [LARGE SCALE GENOMIC DNA]</scope>
    <source>
        <strain evidence="12">ATCC 700847 / DSM 10411 / MH2</strain>
    </source>
</reference>
<dbReference type="GO" id="GO:0015808">
    <property type="term" value="P:L-alanine transport"/>
    <property type="evidence" value="ECO:0007669"/>
    <property type="project" value="TreeGrafter"/>
</dbReference>
<feature type="transmembrane region" description="Helical" evidence="10">
    <location>
        <begin position="7"/>
        <end position="26"/>
    </location>
</feature>
<dbReference type="GO" id="GO:0015192">
    <property type="term" value="F:L-phenylalanine transmembrane transporter activity"/>
    <property type="evidence" value="ECO:0007669"/>
    <property type="project" value="TreeGrafter"/>
</dbReference>
<evidence type="ECO:0000256" key="2">
    <source>
        <dbReference type="ARBA" id="ARBA00022448"/>
    </source>
</evidence>
<dbReference type="AlphaFoldDB" id="F2LUI2"/>
<dbReference type="Proteomes" id="UP000008139">
    <property type="component" value="Chromosome"/>
</dbReference>
<evidence type="ECO:0000256" key="1">
    <source>
        <dbReference type="ARBA" id="ARBA00004651"/>
    </source>
</evidence>